<comment type="subcellular location">
    <subcellularLocation>
        <location evidence="1 9">Nucleus</location>
        <location evidence="1 9">Nuclear pore complex</location>
    </subcellularLocation>
</comment>
<evidence type="ECO:0000256" key="8">
    <source>
        <dbReference type="ARBA" id="ARBA00023242"/>
    </source>
</evidence>
<gene>
    <name evidence="10" type="ORF">Ae201684_012598</name>
</gene>
<evidence type="ECO:0000256" key="1">
    <source>
        <dbReference type="ARBA" id="ARBA00004567"/>
    </source>
</evidence>
<name>A0A6G0WRD9_9STRA</name>
<comment type="caution">
    <text evidence="10">The sequence shown here is derived from an EMBL/GenBank/DDBJ whole genome shotgun (WGS) entry which is preliminary data.</text>
</comment>
<keyword evidence="9" id="KW-0472">Membrane</keyword>
<evidence type="ECO:0000256" key="4">
    <source>
        <dbReference type="ARBA" id="ARBA00022816"/>
    </source>
</evidence>
<evidence type="ECO:0000256" key="7">
    <source>
        <dbReference type="ARBA" id="ARBA00023132"/>
    </source>
</evidence>
<protein>
    <recommendedName>
        <fullName evidence="9">Nuclear pore complex protein Nup85</fullName>
    </recommendedName>
</protein>
<evidence type="ECO:0000256" key="3">
    <source>
        <dbReference type="ARBA" id="ARBA00022448"/>
    </source>
</evidence>
<dbReference type="GO" id="GO:0006406">
    <property type="term" value="P:mRNA export from nucleus"/>
    <property type="evidence" value="ECO:0007669"/>
    <property type="project" value="TreeGrafter"/>
</dbReference>
<keyword evidence="11" id="KW-1185">Reference proteome</keyword>
<proteinExistence type="inferred from homology"/>
<keyword evidence="4 9" id="KW-0509">mRNA transport</keyword>
<dbReference type="PANTHER" id="PTHR13373:SF21">
    <property type="entry name" value="NUCLEAR PORE COMPLEX PROTEIN NUP85"/>
    <property type="match status" value="1"/>
</dbReference>
<sequence length="306" mass="34511">MGMPTRMEIDAGSAAPLDKSLTNLIAESTSVFERLMRESDPVSVQTACRAYRASMLKCVREMDKEENLLEVIKASMALLHLCEILLFSDSASTVVPYEFAAWMQEHYGAIEVEELDAAFFDLQNHISLETQTTYWPTVIQLVMCGNGRKAWELLSRTVALHGRHAQSLETLRHLLLNMPSTYSDKAFNWAAWQDTAQQLLQNDQLVHSDPHIRLVVELLTGQHLEQHARSWHQLVVAQCLLDDPKTHLSAATVGGRLVQRMEAAFPSELPPFEQIVVQLLQYDLIHALESIRSLSAGKTLVFHEPV</sequence>
<evidence type="ECO:0000313" key="10">
    <source>
        <dbReference type="EMBL" id="KAF0729960.1"/>
    </source>
</evidence>
<keyword evidence="6 9" id="KW-0811">Translocation</keyword>
<reference evidence="10 11" key="1">
    <citation type="submission" date="2019-07" db="EMBL/GenBank/DDBJ databases">
        <title>Genomics analysis of Aphanomyces spp. identifies a new class of oomycete effector associated with host adaptation.</title>
        <authorList>
            <person name="Gaulin E."/>
        </authorList>
    </citation>
    <scope>NUCLEOTIDE SEQUENCE [LARGE SCALE GENOMIC DNA]</scope>
    <source>
        <strain evidence="10 11">ATCC 201684</strain>
    </source>
</reference>
<dbReference type="GO" id="GO:0045893">
    <property type="term" value="P:positive regulation of DNA-templated transcription"/>
    <property type="evidence" value="ECO:0007669"/>
    <property type="project" value="TreeGrafter"/>
</dbReference>
<evidence type="ECO:0000256" key="5">
    <source>
        <dbReference type="ARBA" id="ARBA00022927"/>
    </source>
</evidence>
<comment type="subunit">
    <text evidence="9">Component of the nuclear pore complex (NPC).</text>
</comment>
<organism evidence="10 11">
    <name type="scientific">Aphanomyces euteiches</name>
    <dbReference type="NCBI Taxonomy" id="100861"/>
    <lineage>
        <taxon>Eukaryota</taxon>
        <taxon>Sar</taxon>
        <taxon>Stramenopiles</taxon>
        <taxon>Oomycota</taxon>
        <taxon>Saprolegniomycetes</taxon>
        <taxon>Saprolegniales</taxon>
        <taxon>Verrucalvaceae</taxon>
        <taxon>Aphanomyces</taxon>
    </lineage>
</organism>
<evidence type="ECO:0000256" key="6">
    <source>
        <dbReference type="ARBA" id="ARBA00023010"/>
    </source>
</evidence>
<keyword evidence="3 9" id="KW-0813">Transport</keyword>
<dbReference type="GO" id="GO:0031080">
    <property type="term" value="C:nuclear pore outer ring"/>
    <property type="evidence" value="ECO:0007669"/>
    <property type="project" value="TreeGrafter"/>
</dbReference>
<comment type="similarity">
    <text evidence="2 9">Belongs to the nucleoporin Nup85 family.</text>
</comment>
<comment type="function">
    <text evidence="9">Functions as a component of the nuclear pore complex (NPC).</text>
</comment>
<evidence type="ECO:0000313" key="11">
    <source>
        <dbReference type="Proteomes" id="UP000481153"/>
    </source>
</evidence>
<keyword evidence="8 9" id="KW-0539">Nucleus</keyword>
<dbReference type="AlphaFoldDB" id="A0A6G0WRD9"/>
<dbReference type="GO" id="GO:0006606">
    <property type="term" value="P:protein import into nucleus"/>
    <property type="evidence" value="ECO:0007669"/>
    <property type="project" value="TreeGrafter"/>
</dbReference>
<dbReference type="PANTHER" id="PTHR13373">
    <property type="entry name" value="FROUNT PROTEIN-RELATED"/>
    <property type="match status" value="1"/>
</dbReference>
<dbReference type="Proteomes" id="UP000481153">
    <property type="component" value="Unassembled WGS sequence"/>
</dbReference>
<dbReference type="EMBL" id="VJMJ01000159">
    <property type="protein sequence ID" value="KAF0729960.1"/>
    <property type="molecule type" value="Genomic_DNA"/>
</dbReference>
<keyword evidence="7 9" id="KW-0906">Nuclear pore complex</keyword>
<dbReference type="GO" id="GO:0031965">
    <property type="term" value="C:nuclear membrane"/>
    <property type="evidence" value="ECO:0007669"/>
    <property type="project" value="UniProtKB-UniRule"/>
</dbReference>
<accession>A0A6G0WRD9</accession>
<evidence type="ECO:0000256" key="9">
    <source>
        <dbReference type="RuleBase" id="RU365073"/>
    </source>
</evidence>
<evidence type="ECO:0000256" key="2">
    <source>
        <dbReference type="ARBA" id="ARBA00005573"/>
    </source>
</evidence>
<dbReference type="InterPro" id="IPR011502">
    <property type="entry name" value="Nucleoporin_Nup85"/>
</dbReference>
<dbReference type="GO" id="GO:0017056">
    <property type="term" value="F:structural constituent of nuclear pore"/>
    <property type="evidence" value="ECO:0007669"/>
    <property type="project" value="TreeGrafter"/>
</dbReference>
<dbReference type="VEuPathDB" id="FungiDB:AeMF1_009839"/>
<dbReference type="Pfam" id="PF07575">
    <property type="entry name" value="Nucleopor_Nup85"/>
    <property type="match status" value="1"/>
</dbReference>
<keyword evidence="5 9" id="KW-0653">Protein transport</keyword>